<gene>
    <name evidence="1" type="ORF">COU33_01135</name>
</gene>
<evidence type="ECO:0000313" key="2">
    <source>
        <dbReference type="Proteomes" id="UP000229362"/>
    </source>
</evidence>
<dbReference type="InterPro" id="IPR029072">
    <property type="entry name" value="YebC-like"/>
</dbReference>
<protein>
    <submittedName>
        <fullName evidence="1">YebC/PmpR family DNA-binding transcriptional regulator</fullName>
    </submittedName>
</protein>
<name>A0A2M6W1Y2_9BACT</name>
<keyword evidence="1" id="KW-0238">DNA-binding</keyword>
<proteinExistence type="predicted"/>
<dbReference type="GO" id="GO:0003677">
    <property type="term" value="F:DNA binding"/>
    <property type="evidence" value="ECO:0007669"/>
    <property type="project" value="UniProtKB-KW"/>
</dbReference>
<sequence>SVTVDEAVGEMIGDLYDMLEENDDVRDVYMNI</sequence>
<dbReference type="Proteomes" id="UP000229362">
    <property type="component" value="Unassembled WGS sequence"/>
</dbReference>
<feature type="non-terminal residue" evidence="1">
    <location>
        <position position="1"/>
    </location>
</feature>
<dbReference type="AlphaFoldDB" id="A0A2M6W1Y2"/>
<dbReference type="EMBL" id="PFBZ01000048">
    <property type="protein sequence ID" value="PIT86806.1"/>
    <property type="molecule type" value="Genomic_DNA"/>
</dbReference>
<accession>A0A2M6W1Y2</accession>
<dbReference type="SUPFAM" id="SSF75625">
    <property type="entry name" value="YebC-like"/>
    <property type="match status" value="1"/>
</dbReference>
<comment type="caution">
    <text evidence="1">The sequence shown here is derived from an EMBL/GenBank/DDBJ whole genome shotgun (WGS) entry which is preliminary data.</text>
</comment>
<reference evidence="2" key="1">
    <citation type="submission" date="2017-09" db="EMBL/GenBank/DDBJ databases">
        <title>Depth-based differentiation of microbial function through sediment-hosted aquifers and enrichment of novel symbionts in the deep terrestrial subsurface.</title>
        <authorList>
            <person name="Probst A.J."/>
            <person name="Ladd B."/>
            <person name="Jarett J.K."/>
            <person name="Geller-Mcgrath D.E."/>
            <person name="Sieber C.M.K."/>
            <person name="Emerson J.B."/>
            <person name="Anantharaman K."/>
            <person name="Thomas B.C."/>
            <person name="Malmstrom R."/>
            <person name="Stieglmeier M."/>
            <person name="Klingl A."/>
            <person name="Woyke T."/>
            <person name="Ryan C.M."/>
            <person name="Banfield J.F."/>
        </authorList>
    </citation>
    <scope>NUCLEOTIDE SEQUENCE [LARGE SCALE GENOMIC DNA]</scope>
</reference>
<organism evidence="1 2">
    <name type="scientific">Candidatus Magasanikbacteria bacterium CG10_big_fil_rev_8_21_14_0_10_43_6</name>
    <dbReference type="NCBI Taxonomy" id="1974650"/>
    <lineage>
        <taxon>Bacteria</taxon>
        <taxon>Candidatus Magasanikiibacteriota</taxon>
    </lineage>
</organism>
<evidence type="ECO:0000313" key="1">
    <source>
        <dbReference type="EMBL" id="PIT86806.1"/>
    </source>
</evidence>